<dbReference type="PANTHER" id="PTHR30337:SF0">
    <property type="entry name" value="NUCLEASE SBCCD SUBUNIT D"/>
    <property type="match status" value="1"/>
</dbReference>
<keyword evidence="7" id="KW-0233">DNA recombination</keyword>
<evidence type="ECO:0000256" key="7">
    <source>
        <dbReference type="RuleBase" id="RU363069"/>
    </source>
</evidence>
<dbReference type="Proteomes" id="UP000630615">
    <property type="component" value="Unassembled WGS sequence"/>
</dbReference>
<reference evidence="11" key="1">
    <citation type="journal article" date="2019" name="Int. J. Syst. Evol. Microbiol.">
        <title>The Global Catalogue of Microorganisms (GCM) 10K type strain sequencing project: providing services to taxonomists for standard genome sequencing and annotation.</title>
        <authorList>
            <consortium name="The Broad Institute Genomics Platform"/>
            <consortium name="The Broad Institute Genome Sequencing Center for Infectious Disease"/>
            <person name="Wu L."/>
            <person name="Ma J."/>
        </authorList>
    </citation>
    <scope>NUCLEOTIDE SEQUENCE [LARGE SCALE GENOMIC DNA]</scope>
    <source>
        <strain evidence="11">CGMCC 1.15942</strain>
    </source>
</reference>
<accession>A0ABQ1NHD0</accession>
<protein>
    <recommendedName>
        <fullName evidence="3 7">Nuclease SbcCD subunit D</fullName>
    </recommendedName>
</protein>
<keyword evidence="5 7" id="KW-0378">Hydrolase</keyword>
<dbReference type="InterPro" id="IPR004593">
    <property type="entry name" value="SbcD"/>
</dbReference>
<dbReference type="InterPro" id="IPR050535">
    <property type="entry name" value="DNA_Repair-Maintenance_Comp"/>
</dbReference>
<proteinExistence type="inferred from homology"/>
<organism evidence="10 11">
    <name type="scientific">Enterococcus wangshanyuanii</name>
    <dbReference type="NCBI Taxonomy" id="2005703"/>
    <lineage>
        <taxon>Bacteria</taxon>
        <taxon>Bacillati</taxon>
        <taxon>Bacillota</taxon>
        <taxon>Bacilli</taxon>
        <taxon>Lactobacillales</taxon>
        <taxon>Enterococcaceae</taxon>
        <taxon>Enterococcus</taxon>
    </lineage>
</organism>
<dbReference type="InterPro" id="IPR029052">
    <property type="entry name" value="Metallo-depent_PP-like"/>
</dbReference>
<dbReference type="Gene3D" id="3.60.21.10">
    <property type="match status" value="1"/>
</dbReference>
<keyword evidence="6 7" id="KW-0269">Exonuclease</keyword>
<evidence type="ECO:0000259" key="9">
    <source>
        <dbReference type="Pfam" id="PF12320"/>
    </source>
</evidence>
<evidence type="ECO:0000256" key="1">
    <source>
        <dbReference type="ARBA" id="ARBA00010555"/>
    </source>
</evidence>
<evidence type="ECO:0000256" key="3">
    <source>
        <dbReference type="ARBA" id="ARBA00013365"/>
    </source>
</evidence>
<evidence type="ECO:0000313" key="11">
    <source>
        <dbReference type="Proteomes" id="UP000630615"/>
    </source>
</evidence>
<keyword evidence="7" id="KW-0235">DNA replication</keyword>
<keyword evidence="11" id="KW-1185">Reference proteome</keyword>
<dbReference type="Pfam" id="PF00149">
    <property type="entry name" value="Metallophos"/>
    <property type="match status" value="1"/>
</dbReference>
<dbReference type="NCBIfam" id="TIGR00619">
    <property type="entry name" value="sbcd"/>
    <property type="match status" value="1"/>
</dbReference>
<gene>
    <name evidence="7 10" type="primary">sbcD</name>
    <name evidence="10" type="ORF">GCM10011573_03670</name>
</gene>
<dbReference type="EMBL" id="BMKI01000001">
    <property type="protein sequence ID" value="GGC77266.1"/>
    <property type="molecule type" value="Genomic_DNA"/>
</dbReference>
<comment type="function">
    <text evidence="7">SbcCD cleaves DNA hairpin structures. These structures can inhibit DNA replication and are intermediates in certain DNA recombination reactions. The complex acts as a 3'-&gt;5' double strand exonuclease that can open hairpins. It also has a 5' single-strand endonuclease activity.</text>
</comment>
<dbReference type="PANTHER" id="PTHR30337">
    <property type="entry name" value="COMPONENT OF ATP-DEPENDENT DSDNA EXONUCLEASE"/>
    <property type="match status" value="1"/>
</dbReference>
<feature type="domain" description="Nuclease SbcCD subunit D C-terminal" evidence="9">
    <location>
        <begin position="261"/>
        <end position="352"/>
    </location>
</feature>
<dbReference type="InterPro" id="IPR026843">
    <property type="entry name" value="SbcD_C"/>
</dbReference>
<evidence type="ECO:0000259" key="8">
    <source>
        <dbReference type="Pfam" id="PF00149"/>
    </source>
</evidence>
<evidence type="ECO:0000256" key="5">
    <source>
        <dbReference type="ARBA" id="ARBA00022801"/>
    </source>
</evidence>
<dbReference type="SUPFAM" id="SSF56300">
    <property type="entry name" value="Metallo-dependent phosphatases"/>
    <property type="match status" value="1"/>
</dbReference>
<feature type="domain" description="Calcineurin-like phosphoesterase" evidence="8">
    <location>
        <begin position="1"/>
        <end position="213"/>
    </location>
</feature>
<name>A0ABQ1NHD0_9ENTE</name>
<evidence type="ECO:0000256" key="4">
    <source>
        <dbReference type="ARBA" id="ARBA00022722"/>
    </source>
</evidence>
<keyword evidence="4 7" id="KW-0540">Nuclease</keyword>
<dbReference type="InterPro" id="IPR041796">
    <property type="entry name" value="Mre11_N"/>
</dbReference>
<comment type="similarity">
    <text evidence="1 7">Belongs to the SbcD family.</text>
</comment>
<dbReference type="CDD" id="cd00840">
    <property type="entry name" value="MPP_Mre11_N"/>
    <property type="match status" value="1"/>
</dbReference>
<evidence type="ECO:0000256" key="2">
    <source>
        <dbReference type="ARBA" id="ARBA00011322"/>
    </source>
</evidence>
<keyword evidence="7" id="KW-0255">Endonuclease</keyword>
<sequence>MRFLHTADWHIGKKLHGFDLLEDQKAAFKQILQIAKTEKVDAIVIAGDLYDRSVPAVEAIELFNQMVIEMNLQEKFPLLTISGNHDSSTRLETGGPWFAQSDFYLHTRLEQAFQPIDMGDTQFFLLPYFEPISARLYFENDEIRTIEQAMKEVVKEMVLHFDPEKAHVLVSHFFVAGSEKTDSETKLMVGGLDTVPLATLDVFDYVALGHLHGKNALKSEKARYSGSPLKFSLSELNQTKGVWLVEVDAQKLALEFKEIQPLRDIVQIEGSFKELIAPEFYETIQKEDYLHVQLTDRAVIPNMMNQLRQVYPRIIGVERPYGREDQTLKKTVKAEFKKLAPNQLVEQFFSEVTGEEPTGQQQKWIKEQLAEIHQTERGK</sequence>
<dbReference type="InterPro" id="IPR004843">
    <property type="entry name" value="Calcineurin-like_PHP"/>
</dbReference>
<comment type="caution">
    <text evidence="10">The sequence shown here is derived from an EMBL/GenBank/DDBJ whole genome shotgun (WGS) entry which is preliminary data.</text>
</comment>
<dbReference type="Pfam" id="PF12320">
    <property type="entry name" value="SbcD_C"/>
    <property type="match status" value="1"/>
</dbReference>
<dbReference type="RefSeq" id="WP_088268275.1">
    <property type="nucleotide sequence ID" value="NZ_BMKI01000001.1"/>
</dbReference>
<evidence type="ECO:0000256" key="6">
    <source>
        <dbReference type="ARBA" id="ARBA00022839"/>
    </source>
</evidence>
<evidence type="ECO:0000313" key="10">
    <source>
        <dbReference type="EMBL" id="GGC77266.1"/>
    </source>
</evidence>
<comment type="subunit">
    <text evidence="2 7">Heterodimer of SbcC and SbcD.</text>
</comment>